<evidence type="ECO:0000256" key="2">
    <source>
        <dbReference type="SAM" id="SignalP"/>
    </source>
</evidence>
<keyword evidence="4" id="KW-1185">Reference proteome</keyword>
<dbReference type="Proteomes" id="UP000291343">
    <property type="component" value="Unassembled WGS sequence"/>
</dbReference>
<proteinExistence type="predicted"/>
<feature type="compositionally biased region" description="Basic and acidic residues" evidence="1">
    <location>
        <begin position="88"/>
        <end position="103"/>
    </location>
</feature>
<feature type="compositionally biased region" description="Basic and acidic residues" evidence="1">
    <location>
        <begin position="212"/>
        <end position="223"/>
    </location>
</feature>
<feature type="signal peptide" evidence="2">
    <location>
        <begin position="1"/>
        <end position="21"/>
    </location>
</feature>
<gene>
    <name evidence="3" type="ORF">LSTR_LSTR008003</name>
</gene>
<accession>A0A482WJQ4</accession>
<evidence type="ECO:0000256" key="1">
    <source>
        <dbReference type="SAM" id="MobiDB-lite"/>
    </source>
</evidence>
<feature type="compositionally biased region" description="Basic residues" evidence="1">
    <location>
        <begin position="53"/>
        <end position="64"/>
    </location>
</feature>
<name>A0A482WJQ4_LAOST</name>
<dbReference type="InParanoid" id="A0A482WJQ4"/>
<reference evidence="3 4" key="1">
    <citation type="journal article" date="2017" name="Gigascience">
        <title>Genome sequence of the small brown planthopper, Laodelphax striatellus.</title>
        <authorList>
            <person name="Zhu J."/>
            <person name="Jiang F."/>
            <person name="Wang X."/>
            <person name="Yang P."/>
            <person name="Bao Y."/>
            <person name="Zhao W."/>
            <person name="Wang W."/>
            <person name="Lu H."/>
            <person name="Wang Q."/>
            <person name="Cui N."/>
            <person name="Li J."/>
            <person name="Chen X."/>
            <person name="Luo L."/>
            <person name="Yu J."/>
            <person name="Kang L."/>
            <person name="Cui F."/>
        </authorList>
    </citation>
    <scope>NUCLEOTIDE SEQUENCE [LARGE SCALE GENOMIC DNA]</scope>
    <source>
        <strain evidence="3">Lst14</strain>
    </source>
</reference>
<feature type="chain" id="PRO_5019711526" evidence="2">
    <location>
        <begin position="22"/>
        <end position="258"/>
    </location>
</feature>
<dbReference type="EMBL" id="QKKF02033458">
    <property type="protein sequence ID" value="RZF33744.1"/>
    <property type="molecule type" value="Genomic_DNA"/>
</dbReference>
<dbReference type="AlphaFoldDB" id="A0A482WJQ4"/>
<feature type="compositionally biased region" description="Acidic residues" evidence="1">
    <location>
        <begin position="155"/>
        <end position="164"/>
    </location>
</feature>
<feature type="region of interest" description="Disordered" evidence="1">
    <location>
        <begin position="47"/>
        <end position="258"/>
    </location>
</feature>
<feature type="compositionally biased region" description="Acidic residues" evidence="1">
    <location>
        <begin position="233"/>
        <end position="258"/>
    </location>
</feature>
<protein>
    <submittedName>
        <fullName evidence="3">Uncharacterized protein</fullName>
    </submittedName>
</protein>
<comment type="caution">
    <text evidence="3">The sequence shown here is derived from an EMBL/GenBank/DDBJ whole genome shotgun (WGS) entry which is preliminary data.</text>
</comment>
<evidence type="ECO:0000313" key="3">
    <source>
        <dbReference type="EMBL" id="RZF33744.1"/>
    </source>
</evidence>
<dbReference type="OrthoDB" id="8193799at2759"/>
<evidence type="ECO:0000313" key="4">
    <source>
        <dbReference type="Proteomes" id="UP000291343"/>
    </source>
</evidence>
<organism evidence="3 4">
    <name type="scientific">Laodelphax striatellus</name>
    <name type="common">Small brown planthopper</name>
    <name type="synonym">Delphax striatella</name>
    <dbReference type="NCBI Taxonomy" id="195883"/>
    <lineage>
        <taxon>Eukaryota</taxon>
        <taxon>Metazoa</taxon>
        <taxon>Ecdysozoa</taxon>
        <taxon>Arthropoda</taxon>
        <taxon>Hexapoda</taxon>
        <taxon>Insecta</taxon>
        <taxon>Pterygota</taxon>
        <taxon>Neoptera</taxon>
        <taxon>Paraneoptera</taxon>
        <taxon>Hemiptera</taxon>
        <taxon>Auchenorrhyncha</taxon>
        <taxon>Fulgoroidea</taxon>
        <taxon>Delphacidae</taxon>
        <taxon>Criomorphinae</taxon>
        <taxon>Laodelphax</taxon>
    </lineage>
</organism>
<keyword evidence="2" id="KW-0732">Signal</keyword>
<sequence>MRKLGQLAFLLVNVIDAVVQGAVEDTQVVGSSLHQVMVKAPADLLAAGDHSSGHRQRQQKKKGKKDGDKGYLRSQSSKGGQGYSSFDSFHKKDGDKDGYEKHSTFGGKDSGGDGGEYAYSSSYDTRDKDGSASKPKYTTYHYEKKSGTPRKQYSDEGDEMEDDTGETRLLPDFSAIPEDVEVTGPISGPKFQSLGDRSRPQTNGKQRKPRKVIHEGTKSRTKDPQAAATEGDYYYDGEGEEGDESEGDEEGDYYDDYY</sequence>